<keyword evidence="16" id="KW-1185">Reference proteome</keyword>
<evidence type="ECO:0000256" key="6">
    <source>
        <dbReference type="ARBA" id="ARBA00022771"/>
    </source>
</evidence>
<name>A0AAD9V1W7_ACRCE</name>
<evidence type="ECO:0000256" key="1">
    <source>
        <dbReference type="ARBA" id="ARBA00003767"/>
    </source>
</evidence>
<evidence type="ECO:0000256" key="4">
    <source>
        <dbReference type="ARBA" id="ARBA00022723"/>
    </source>
</evidence>
<dbReference type="InterPro" id="IPR013087">
    <property type="entry name" value="Znf_C2H2_type"/>
</dbReference>
<feature type="domain" description="C2H2-type" evidence="14">
    <location>
        <begin position="231"/>
        <end position="258"/>
    </location>
</feature>
<dbReference type="GO" id="GO:0003677">
    <property type="term" value="F:DNA binding"/>
    <property type="evidence" value="ECO:0007669"/>
    <property type="project" value="UniProtKB-KW"/>
</dbReference>
<feature type="domain" description="C2H2-type" evidence="14">
    <location>
        <begin position="147"/>
        <end position="174"/>
    </location>
</feature>
<dbReference type="PROSITE" id="PS00028">
    <property type="entry name" value="ZINC_FINGER_C2H2_1"/>
    <property type="match status" value="5"/>
</dbReference>
<dbReference type="PROSITE" id="PS50157">
    <property type="entry name" value="ZINC_FINGER_C2H2_2"/>
    <property type="match status" value="5"/>
</dbReference>
<dbReference type="FunFam" id="3.30.160.60:FF:000226">
    <property type="entry name" value="Zinc finger protein 236 variant"/>
    <property type="match status" value="1"/>
</dbReference>
<dbReference type="GO" id="GO:0005634">
    <property type="term" value="C:nucleus"/>
    <property type="evidence" value="ECO:0007669"/>
    <property type="project" value="UniProtKB-SubCell"/>
</dbReference>
<dbReference type="GO" id="GO:0008270">
    <property type="term" value="F:zinc ion binding"/>
    <property type="evidence" value="ECO:0007669"/>
    <property type="project" value="UniProtKB-KW"/>
</dbReference>
<proteinExistence type="inferred from homology"/>
<accession>A0AAD9V1W7</accession>
<feature type="domain" description="C2H2-type" evidence="14">
    <location>
        <begin position="175"/>
        <end position="202"/>
    </location>
</feature>
<dbReference type="FunFam" id="3.30.160.60:FF:000774">
    <property type="entry name" value="Zinc finger protein"/>
    <property type="match status" value="1"/>
</dbReference>
<organism evidence="15 16">
    <name type="scientific">Acropora cervicornis</name>
    <name type="common">Staghorn coral</name>
    <dbReference type="NCBI Taxonomy" id="6130"/>
    <lineage>
        <taxon>Eukaryota</taxon>
        <taxon>Metazoa</taxon>
        <taxon>Cnidaria</taxon>
        <taxon>Anthozoa</taxon>
        <taxon>Hexacorallia</taxon>
        <taxon>Scleractinia</taxon>
        <taxon>Astrocoeniina</taxon>
        <taxon>Acroporidae</taxon>
        <taxon>Acropora</taxon>
    </lineage>
</organism>
<evidence type="ECO:0000256" key="7">
    <source>
        <dbReference type="ARBA" id="ARBA00022833"/>
    </source>
</evidence>
<dbReference type="GO" id="GO:0010468">
    <property type="term" value="P:regulation of gene expression"/>
    <property type="evidence" value="ECO:0007669"/>
    <property type="project" value="TreeGrafter"/>
</dbReference>
<evidence type="ECO:0000256" key="11">
    <source>
        <dbReference type="ARBA" id="ARBA00023242"/>
    </source>
</evidence>
<dbReference type="SUPFAM" id="SSF57667">
    <property type="entry name" value="beta-beta-alpha zinc fingers"/>
    <property type="match status" value="3"/>
</dbReference>
<evidence type="ECO:0000256" key="8">
    <source>
        <dbReference type="ARBA" id="ARBA00023015"/>
    </source>
</evidence>
<dbReference type="Proteomes" id="UP001249851">
    <property type="component" value="Unassembled WGS sequence"/>
</dbReference>
<evidence type="ECO:0000256" key="2">
    <source>
        <dbReference type="ARBA" id="ARBA00004123"/>
    </source>
</evidence>
<keyword evidence="5" id="KW-0677">Repeat</keyword>
<evidence type="ECO:0000256" key="10">
    <source>
        <dbReference type="ARBA" id="ARBA00023163"/>
    </source>
</evidence>
<feature type="region of interest" description="Disordered" evidence="13">
    <location>
        <begin position="48"/>
        <end position="73"/>
    </location>
</feature>
<dbReference type="FunFam" id="3.30.160.60:FF:001468">
    <property type="entry name" value="Zinc finger protein 672"/>
    <property type="match status" value="1"/>
</dbReference>
<feature type="domain" description="C2H2-type" evidence="14">
    <location>
        <begin position="119"/>
        <end position="146"/>
    </location>
</feature>
<evidence type="ECO:0000256" key="13">
    <source>
        <dbReference type="SAM" id="MobiDB-lite"/>
    </source>
</evidence>
<reference evidence="15" key="2">
    <citation type="journal article" date="2023" name="Science">
        <title>Genomic signatures of disease resistance in endangered staghorn corals.</title>
        <authorList>
            <person name="Vollmer S.V."/>
            <person name="Selwyn J.D."/>
            <person name="Despard B.A."/>
            <person name="Roesel C.L."/>
        </authorList>
    </citation>
    <scope>NUCLEOTIDE SEQUENCE</scope>
    <source>
        <strain evidence="15">K2</strain>
    </source>
</reference>
<dbReference type="PANTHER" id="PTHR16515:SF49">
    <property type="entry name" value="GASTRULA ZINC FINGER PROTEIN XLCGF49.1-LIKE-RELATED"/>
    <property type="match status" value="1"/>
</dbReference>
<keyword evidence="8" id="KW-0805">Transcription regulation</keyword>
<dbReference type="EMBL" id="JARQWQ010000045">
    <property type="protein sequence ID" value="KAK2558274.1"/>
    <property type="molecule type" value="Genomic_DNA"/>
</dbReference>
<reference evidence="15" key="1">
    <citation type="journal article" date="2023" name="G3 (Bethesda)">
        <title>Whole genome assembly and annotation of the endangered Caribbean coral Acropora cervicornis.</title>
        <authorList>
            <person name="Selwyn J.D."/>
            <person name="Vollmer S.V."/>
        </authorList>
    </citation>
    <scope>NUCLEOTIDE SEQUENCE</scope>
    <source>
        <strain evidence="15">K2</strain>
    </source>
</reference>
<protein>
    <submittedName>
        <fullName evidence="15">Zinc finger protein 358</fullName>
    </submittedName>
</protein>
<keyword evidence="4" id="KW-0479">Metal-binding</keyword>
<sequence>MEYAECNYPGQSCTCDHRPPFVPNVSSAFPQLNSRSCDLMPPPLPSAPFTNKKDHNASSIAMPKRTKTTQGARGERFTLPQCHVCVTDALVDALLSWKEFELNFGHKLVYIVGSRSGALDCRMCERVFKTREELEKHVLNHDEHRPHKCPQCHKGFKQPCHLNQHLRTHTDERPFPCEVCNKSFKQACQLKQHMRLHTGEKPYRCSQCSRAFKQASQLNQHVRLHTGEKPYKCNHCDKTFTQASQLRSHKKTHDPKPDRKAASRKQRTTSQHDPVVLPTFPTKSTPQPMVYHQKQASFNHSLKVEPTFSFKNISPYGVDASAMQVCHIRELPVTTIPHSFHVD</sequence>
<keyword evidence="6 12" id="KW-0863">Zinc-finger</keyword>
<comment type="subcellular location">
    <subcellularLocation>
        <location evidence="2">Nucleus</location>
    </subcellularLocation>
</comment>
<dbReference type="SMART" id="SM00355">
    <property type="entry name" value="ZnF_C2H2"/>
    <property type="match status" value="5"/>
</dbReference>
<evidence type="ECO:0000259" key="14">
    <source>
        <dbReference type="PROSITE" id="PS50157"/>
    </source>
</evidence>
<evidence type="ECO:0000256" key="3">
    <source>
        <dbReference type="ARBA" id="ARBA00006991"/>
    </source>
</evidence>
<dbReference type="Pfam" id="PF00096">
    <property type="entry name" value="zf-C2H2"/>
    <property type="match status" value="5"/>
</dbReference>
<dbReference type="InterPro" id="IPR036236">
    <property type="entry name" value="Znf_C2H2_sf"/>
</dbReference>
<feature type="domain" description="C2H2-type" evidence="14">
    <location>
        <begin position="203"/>
        <end position="230"/>
    </location>
</feature>
<evidence type="ECO:0000313" key="15">
    <source>
        <dbReference type="EMBL" id="KAK2558274.1"/>
    </source>
</evidence>
<evidence type="ECO:0000256" key="9">
    <source>
        <dbReference type="ARBA" id="ARBA00023125"/>
    </source>
</evidence>
<evidence type="ECO:0000313" key="16">
    <source>
        <dbReference type="Proteomes" id="UP001249851"/>
    </source>
</evidence>
<keyword evidence="9" id="KW-0238">DNA-binding</keyword>
<comment type="similarity">
    <text evidence="3">Belongs to the krueppel C2H2-type zinc-finger protein family.</text>
</comment>
<evidence type="ECO:0000256" key="5">
    <source>
        <dbReference type="ARBA" id="ARBA00022737"/>
    </source>
</evidence>
<gene>
    <name evidence="15" type="ORF">P5673_019396</name>
</gene>
<dbReference type="InterPro" id="IPR050331">
    <property type="entry name" value="Zinc_finger"/>
</dbReference>
<feature type="region of interest" description="Disordered" evidence="13">
    <location>
        <begin position="244"/>
        <end position="287"/>
    </location>
</feature>
<dbReference type="Gene3D" id="3.30.160.60">
    <property type="entry name" value="Classic Zinc Finger"/>
    <property type="match status" value="4"/>
</dbReference>
<dbReference type="PANTHER" id="PTHR16515">
    <property type="entry name" value="PR DOMAIN ZINC FINGER PROTEIN"/>
    <property type="match status" value="1"/>
</dbReference>
<dbReference type="FunFam" id="3.30.160.60:FF:002534">
    <property type="entry name" value="Uncharacterized protein, isoform B"/>
    <property type="match status" value="1"/>
</dbReference>
<keyword evidence="7" id="KW-0862">Zinc</keyword>
<evidence type="ECO:0000256" key="12">
    <source>
        <dbReference type="PROSITE-ProRule" id="PRU00042"/>
    </source>
</evidence>
<comment type="caution">
    <text evidence="15">The sequence shown here is derived from an EMBL/GenBank/DDBJ whole genome shotgun (WGS) entry which is preliminary data.</text>
</comment>
<keyword evidence="10" id="KW-0804">Transcription</keyword>
<comment type="function">
    <text evidence="1">May be involved in transcriptional regulation.</text>
</comment>
<keyword evidence="11" id="KW-0539">Nucleus</keyword>
<dbReference type="AlphaFoldDB" id="A0AAD9V1W7"/>